<evidence type="ECO:0008006" key="15">
    <source>
        <dbReference type="Google" id="ProtNLM"/>
    </source>
</evidence>
<evidence type="ECO:0000256" key="5">
    <source>
        <dbReference type="ARBA" id="ARBA00022737"/>
    </source>
</evidence>
<dbReference type="SUPFAM" id="SSF103506">
    <property type="entry name" value="Mitochondrial carrier"/>
    <property type="match status" value="1"/>
</dbReference>
<dbReference type="InterPro" id="IPR051508">
    <property type="entry name" value="Mito_Carrier_Antiporter"/>
</dbReference>
<dbReference type="PROSITE" id="PS50920">
    <property type="entry name" value="SOLCAR"/>
    <property type="match status" value="3"/>
</dbReference>
<evidence type="ECO:0000256" key="8">
    <source>
        <dbReference type="ARBA" id="ARBA00023128"/>
    </source>
</evidence>
<dbReference type="Gene3D" id="1.50.40.10">
    <property type="entry name" value="Mitochondrial carrier domain"/>
    <property type="match status" value="1"/>
</dbReference>
<feature type="repeat" description="Solcar" evidence="10">
    <location>
        <begin position="17"/>
        <end position="106"/>
    </location>
</feature>
<evidence type="ECO:0000256" key="6">
    <source>
        <dbReference type="ARBA" id="ARBA00022792"/>
    </source>
</evidence>
<evidence type="ECO:0000313" key="14">
    <source>
        <dbReference type="Proteomes" id="UP001162164"/>
    </source>
</evidence>
<dbReference type="EMBL" id="JAPWTJ010000017">
    <property type="protein sequence ID" value="KAJ8985301.1"/>
    <property type="molecule type" value="Genomic_DNA"/>
</dbReference>
<comment type="subcellular location">
    <subcellularLocation>
        <location evidence="1">Mitochondrion inner membrane</location>
        <topology evidence="1">Multi-pass membrane protein</topology>
    </subcellularLocation>
</comment>
<keyword evidence="14" id="KW-1185">Reference proteome</keyword>
<sequence length="327" mass="36522">NILSQFSIFPFYINAKMEFVIGGAAAVGAGFFTNPLEVLKTRMQLQGELRAKGQHAVYYKNVLHAGYVVAKNDGILALQKRFSSCTLGSTGTQWNEIRLITVITYGYFQFADSRGYTRDRDGNLVFYKTVLSGGFGGVLGQLLSSPLFLIKTHLQSQSTEAIAVGHQHQHKGFVHALTKIYLKHGVRGLFRGATASIPRAFFGSIAQLCSFQYAKDYLYTYPYFQDKPLLISFSGSMVGGVAISIVMTPFDLVMTRLYNQPTDTNGKGTLYFSYLDCVRKIYTTEGLSAFYKGVGPMYLRLGPHSILCLVFWDELQSIYNKYFGQKT</sequence>
<keyword evidence="4 10" id="KW-0812">Transmembrane</keyword>
<dbReference type="PANTHER" id="PTHR45928:SF1">
    <property type="entry name" value="RE38146P"/>
    <property type="match status" value="1"/>
</dbReference>
<keyword evidence="7 12" id="KW-1133">Transmembrane helix</keyword>
<comment type="similarity">
    <text evidence="2 11">Belongs to the mitochondrial carrier (TC 2.A.29) family.</text>
</comment>
<dbReference type="Proteomes" id="UP001162164">
    <property type="component" value="Unassembled WGS sequence"/>
</dbReference>
<dbReference type="PANTHER" id="PTHR45928">
    <property type="entry name" value="RE38146P"/>
    <property type="match status" value="1"/>
</dbReference>
<evidence type="ECO:0000256" key="3">
    <source>
        <dbReference type="ARBA" id="ARBA00022448"/>
    </source>
</evidence>
<keyword evidence="5" id="KW-0677">Repeat</keyword>
<keyword evidence="9 10" id="KW-0472">Membrane</keyword>
<evidence type="ECO:0000256" key="9">
    <source>
        <dbReference type="ARBA" id="ARBA00023136"/>
    </source>
</evidence>
<feature type="non-terminal residue" evidence="13">
    <location>
        <position position="1"/>
    </location>
</feature>
<gene>
    <name evidence="13" type="ORF">NQ317_007088</name>
</gene>
<reference evidence="13" key="1">
    <citation type="journal article" date="2023" name="Insect Mol. Biol.">
        <title>Genome sequencing provides insights into the evolution of gene families encoding plant cell wall-degrading enzymes in longhorned beetles.</title>
        <authorList>
            <person name="Shin N.R."/>
            <person name="Okamura Y."/>
            <person name="Kirsch R."/>
            <person name="Pauchet Y."/>
        </authorList>
    </citation>
    <scope>NUCLEOTIDE SEQUENCE</scope>
    <source>
        <strain evidence="13">MMC_N1</strain>
    </source>
</reference>
<feature type="repeat" description="Solcar" evidence="10">
    <location>
        <begin position="124"/>
        <end position="217"/>
    </location>
</feature>
<evidence type="ECO:0000256" key="12">
    <source>
        <dbReference type="SAM" id="Phobius"/>
    </source>
</evidence>
<keyword evidence="6" id="KW-0999">Mitochondrion inner membrane</keyword>
<feature type="transmembrane region" description="Helical" evidence="12">
    <location>
        <begin position="229"/>
        <end position="250"/>
    </location>
</feature>
<keyword evidence="3 11" id="KW-0813">Transport</keyword>
<comment type="caution">
    <text evidence="13">The sequence shown here is derived from an EMBL/GenBank/DDBJ whole genome shotgun (WGS) entry which is preliminary data.</text>
</comment>
<accession>A0ABQ9K5I3</accession>
<dbReference type="InterPro" id="IPR018108">
    <property type="entry name" value="MCP_transmembrane"/>
</dbReference>
<dbReference type="InterPro" id="IPR023395">
    <property type="entry name" value="MCP_dom_sf"/>
</dbReference>
<protein>
    <recommendedName>
        <fullName evidence="15">Solute carrier family 25 member 35</fullName>
    </recommendedName>
</protein>
<keyword evidence="8" id="KW-0496">Mitochondrion</keyword>
<evidence type="ECO:0000256" key="2">
    <source>
        <dbReference type="ARBA" id="ARBA00006375"/>
    </source>
</evidence>
<proteinExistence type="inferred from homology"/>
<dbReference type="Pfam" id="PF00153">
    <property type="entry name" value="Mito_carr"/>
    <property type="match status" value="3"/>
</dbReference>
<evidence type="ECO:0000256" key="7">
    <source>
        <dbReference type="ARBA" id="ARBA00022989"/>
    </source>
</evidence>
<evidence type="ECO:0000256" key="1">
    <source>
        <dbReference type="ARBA" id="ARBA00004448"/>
    </source>
</evidence>
<organism evidence="13 14">
    <name type="scientific">Molorchus minor</name>
    <dbReference type="NCBI Taxonomy" id="1323400"/>
    <lineage>
        <taxon>Eukaryota</taxon>
        <taxon>Metazoa</taxon>
        <taxon>Ecdysozoa</taxon>
        <taxon>Arthropoda</taxon>
        <taxon>Hexapoda</taxon>
        <taxon>Insecta</taxon>
        <taxon>Pterygota</taxon>
        <taxon>Neoptera</taxon>
        <taxon>Endopterygota</taxon>
        <taxon>Coleoptera</taxon>
        <taxon>Polyphaga</taxon>
        <taxon>Cucujiformia</taxon>
        <taxon>Chrysomeloidea</taxon>
        <taxon>Cerambycidae</taxon>
        <taxon>Lamiinae</taxon>
        <taxon>Monochamini</taxon>
        <taxon>Molorchus</taxon>
    </lineage>
</organism>
<evidence type="ECO:0000256" key="4">
    <source>
        <dbReference type="ARBA" id="ARBA00022692"/>
    </source>
</evidence>
<evidence type="ECO:0000256" key="10">
    <source>
        <dbReference type="PROSITE-ProRule" id="PRU00282"/>
    </source>
</evidence>
<evidence type="ECO:0000256" key="11">
    <source>
        <dbReference type="RuleBase" id="RU000488"/>
    </source>
</evidence>
<name>A0ABQ9K5I3_9CUCU</name>
<evidence type="ECO:0000313" key="13">
    <source>
        <dbReference type="EMBL" id="KAJ8985301.1"/>
    </source>
</evidence>
<feature type="repeat" description="Solcar" evidence="10">
    <location>
        <begin position="227"/>
        <end position="318"/>
    </location>
</feature>